<keyword evidence="6 7" id="KW-0472">Membrane</keyword>
<keyword evidence="3" id="KW-1003">Cell membrane</keyword>
<dbReference type="InterPro" id="IPR029020">
    <property type="entry name" value="Ammonium/urea_transptr"/>
</dbReference>
<comment type="similarity">
    <text evidence="2">Belongs to the urea transporter family.</text>
</comment>
<dbReference type="Pfam" id="PF03253">
    <property type="entry name" value="UT"/>
    <property type="match status" value="1"/>
</dbReference>
<dbReference type="Proteomes" id="UP000632774">
    <property type="component" value="Unassembled WGS sequence"/>
</dbReference>
<protein>
    <submittedName>
        <fullName evidence="9">Urea transporter</fullName>
    </submittedName>
</protein>
<keyword evidence="10" id="KW-1185">Reference proteome</keyword>
<feature type="transmembrane region" description="Helical" evidence="7">
    <location>
        <begin position="266"/>
        <end position="288"/>
    </location>
</feature>
<evidence type="ECO:0000256" key="3">
    <source>
        <dbReference type="ARBA" id="ARBA00022475"/>
    </source>
</evidence>
<gene>
    <name evidence="9" type="ORF">IRJ18_07855</name>
</gene>
<feature type="transmembrane region" description="Helical" evidence="7">
    <location>
        <begin position="214"/>
        <end position="234"/>
    </location>
</feature>
<feature type="transmembrane region" description="Helical" evidence="7">
    <location>
        <begin position="92"/>
        <end position="114"/>
    </location>
</feature>
<comment type="caution">
    <text evidence="9">The sequence shown here is derived from an EMBL/GenBank/DDBJ whole genome shotgun (WGS) entry which is preliminary data.</text>
</comment>
<sequence length="723" mass="81118">MKKNILYTIKSILNSYAILFFSQNRVLAVLLLLVSFFNPEAGLAGLLCTCASIALVSLMGYHRESIQTGLYSFNSLLLGIGFGTFYHLNTPFWLWLVAACLLTVTLTVVLTAWFGKYDLPVLSIPFIVSFWLVLLAANGYASMGLQQKESYLLTELYAGGSASVTNFLASIDKISLGYYPDLFFRSVSSIFFQNSIIAGMVMSIGLFIHSRIGFSLLIIGFVTACLFNHLTGVYPDGISHYHLGANFMMVSLGIGSFFLIPSARSFLWAVVAVPVTFLLVNALTRVLGVHNLPIFSLPFCLLTIALLYFFMLRVNPGKLQLTPIQHYSPEINLYQYLNGRERLQDLQYLRLNLPFIGSWTVSQGYNGGITHKDEWGQALDFVIMDEDKITFKSPGTRPEHFYCFNKPVLACADGVIEDVVNHIHDNEIGQVNTEQNWGNTVVIKHATGFYTKVSHLKQNSIKVKIGDYVKQGDLLGLCGNSGRSPEPHLHFQAQVTPYISSKTLAYPFAYYISGDSERQKLHSFEIPTEGMVLETVDINTQLKQAFTWQPGYTAKVIGSNSKTETVEVFTDAYNHSYITSKETGATIYFINNGTAFYFTGFYGDSSSLLYYFYLAAYKVVFTADNNVVATDAYPLQLKNLQTGIWLHDIIAPFYQYIKRTYQSYSIYQHQQLTIHAAGYKQVLDNKKKIMNASINITDSGLQSFSINLNGTKITAQWQTENIF</sequence>
<evidence type="ECO:0000313" key="9">
    <source>
        <dbReference type="EMBL" id="MBE9666271.1"/>
    </source>
</evidence>
<evidence type="ECO:0000259" key="8">
    <source>
        <dbReference type="Pfam" id="PF01551"/>
    </source>
</evidence>
<evidence type="ECO:0000256" key="1">
    <source>
        <dbReference type="ARBA" id="ARBA00004651"/>
    </source>
</evidence>
<dbReference type="SUPFAM" id="SSF51261">
    <property type="entry name" value="Duplicated hybrid motif"/>
    <property type="match status" value="1"/>
</dbReference>
<evidence type="ECO:0000256" key="4">
    <source>
        <dbReference type="ARBA" id="ARBA00022692"/>
    </source>
</evidence>
<feature type="transmembrane region" description="Helical" evidence="7">
    <location>
        <begin position="182"/>
        <end position="207"/>
    </location>
</feature>
<dbReference type="InterPro" id="IPR016047">
    <property type="entry name" value="M23ase_b-sheet_dom"/>
</dbReference>
<dbReference type="InterPro" id="IPR004937">
    <property type="entry name" value="Urea_transporter"/>
</dbReference>
<feature type="transmembrane region" description="Helical" evidence="7">
    <location>
        <begin position="121"/>
        <end position="141"/>
    </location>
</feature>
<name>A0ABR9XG73_9SPHI</name>
<feature type="transmembrane region" description="Helical" evidence="7">
    <location>
        <begin position="294"/>
        <end position="312"/>
    </location>
</feature>
<dbReference type="EMBL" id="JADFFM010000001">
    <property type="protein sequence ID" value="MBE9666271.1"/>
    <property type="molecule type" value="Genomic_DNA"/>
</dbReference>
<feature type="transmembrane region" description="Helical" evidence="7">
    <location>
        <begin position="43"/>
        <end position="61"/>
    </location>
</feature>
<evidence type="ECO:0000313" key="10">
    <source>
        <dbReference type="Proteomes" id="UP000632774"/>
    </source>
</evidence>
<evidence type="ECO:0000256" key="7">
    <source>
        <dbReference type="SAM" id="Phobius"/>
    </source>
</evidence>
<organism evidence="9 10">
    <name type="scientific">Mucilaginibacter boryungensis</name>
    <dbReference type="NCBI Taxonomy" id="768480"/>
    <lineage>
        <taxon>Bacteria</taxon>
        <taxon>Pseudomonadati</taxon>
        <taxon>Bacteroidota</taxon>
        <taxon>Sphingobacteriia</taxon>
        <taxon>Sphingobacteriales</taxon>
        <taxon>Sphingobacteriaceae</taxon>
        <taxon>Mucilaginibacter</taxon>
    </lineage>
</organism>
<feature type="transmembrane region" description="Helical" evidence="7">
    <location>
        <begin position="68"/>
        <end position="86"/>
    </location>
</feature>
<evidence type="ECO:0000256" key="5">
    <source>
        <dbReference type="ARBA" id="ARBA00022989"/>
    </source>
</evidence>
<dbReference type="PANTHER" id="PTHR10464:SF4">
    <property type="entry name" value="UREA TRANSPORTER"/>
    <property type="match status" value="1"/>
</dbReference>
<dbReference type="Gene3D" id="1.10.3430.10">
    <property type="entry name" value="Ammonium transporter AmtB like domains"/>
    <property type="match status" value="1"/>
</dbReference>
<dbReference type="InterPro" id="IPR011055">
    <property type="entry name" value="Dup_hybrid_motif"/>
</dbReference>
<reference evidence="9 10" key="1">
    <citation type="submission" date="2020-10" db="EMBL/GenBank/DDBJ databases">
        <title>Mucilaginibacter mali sp. nov., isolated from rhizosphere soil of apple orchard.</title>
        <authorList>
            <person name="Lee J.-S."/>
            <person name="Kim H.S."/>
            <person name="Kim J.-S."/>
        </authorList>
    </citation>
    <scope>NUCLEOTIDE SEQUENCE [LARGE SCALE GENOMIC DNA]</scope>
    <source>
        <strain evidence="9 10">KCTC 23157</strain>
    </source>
</reference>
<evidence type="ECO:0000256" key="6">
    <source>
        <dbReference type="ARBA" id="ARBA00023136"/>
    </source>
</evidence>
<feature type="transmembrane region" description="Helical" evidence="7">
    <location>
        <begin position="240"/>
        <end position="259"/>
    </location>
</feature>
<feature type="transmembrane region" description="Helical" evidence="7">
    <location>
        <begin position="12"/>
        <end position="37"/>
    </location>
</feature>
<dbReference type="CDD" id="cd12797">
    <property type="entry name" value="M23_peptidase"/>
    <property type="match status" value="1"/>
</dbReference>
<dbReference type="RefSeq" id="WP_194105640.1">
    <property type="nucleotide sequence ID" value="NZ_JADFFM010000001.1"/>
</dbReference>
<keyword evidence="4 7" id="KW-0812">Transmembrane</keyword>
<comment type="subcellular location">
    <subcellularLocation>
        <location evidence="1">Cell membrane</location>
        <topology evidence="1">Multi-pass membrane protein</topology>
    </subcellularLocation>
</comment>
<proteinExistence type="inferred from homology"/>
<accession>A0ABR9XG73</accession>
<dbReference type="PANTHER" id="PTHR10464">
    <property type="entry name" value="UREA TRANSPORTER"/>
    <property type="match status" value="1"/>
</dbReference>
<evidence type="ECO:0000256" key="2">
    <source>
        <dbReference type="ARBA" id="ARBA00005914"/>
    </source>
</evidence>
<feature type="domain" description="M23ase beta-sheet core" evidence="8">
    <location>
        <begin position="405"/>
        <end position="494"/>
    </location>
</feature>
<dbReference type="Pfam" id="PF01551">
    <property type="entry name" value="Peptidase_M23"/>
    <property type="match status" value="1"/>
</dbReference>
<dbReference type="Gene3D" id="2.70.70.10">
    <property type="entry name" value="Glucose Permease (Domain IIA)"/>
    <property type="match status" value="1"/>
</dbReference>
<keyword evidence="5 7" id="KW-1133">Transmembrane helix</keyword>